<protein>
    <recommendedName>
        <fullName evidence="4">PH domain-containing protein</fullName>
    </recommendedName>
</protein>
<accession>A0ABY1R8Z9</accession>
<feature type="transmembrane region" description="Helical" evidence="1">
    <location>
        <begin position="12"/>
        <end position="31"/>
    </location>
</feature>
<keyword evidence="1" id="KW-1133">Transmembrane helix</keyword>
<feature type="transmembrane region" description="Helical" evidence="1">
    <location>
        <begin position="46"/>
        <end position="71"/>
    </location>
</feature>
<dbReference type="RefSeq" id="WP_283418113.1">
    <property type="nucleotide sequence ID" value="NZ_FXUO01000012.1"/>
</dbReference>
<keyword evidence="1" id="KW-0812">Transmembrane</keyword>
<proteinExistence type="predicted"/>
<gene>
    <name evidence="2" type="ORF">SAMN05421679_11212</name>
</gene>
<sequence>MNQIEIKSSKKKILLLIFGLLVFIIIEIPLIMNPERYVSTLFRNPLFIRITSIIGFVICFITLIVFVKVVLSRKLGLTINNDGIIDSSSYISKGLIKWDDIVSIKRIEVMSTKFLLIGVKNPERYVDNETNKIKKRFLQVNLKKYGTPITISSTTLEYDFEKLEKVLLNAYKEYKNG</sequence>
<dbReference type="InterPro" id="IPR048136">
    <property type="entry name" value="STM3941-like"/>
</dbReference>
<keyword evidence="1" id="KW-0472">Membrane</keyword>
<organism evidence="2 3">
    <name type="scientific">Epilithonimonas pallida</name>
    <dbReference type="NCBI Taxonomy" id="373671"/>
    <lineage>
        <taxon>Bacteria</taxon>
        <taxon>Pseudomonadati</taxon>
        <taxon>Bacteroidota</taxon>
        <taxon>Flavobacteriia</taxon>
        <taxon>Flavobacteriales</taxon>
        <taxon>Weeksellaceae</taxon>
        <taxon>Chryseobacterium group</taxon>
        <taxon>Epilithonimonas</taxon>
    </lineage>
</organism>
<name>A0ABY1R8Z9_9FLAO</name>
<evidence type="ECO:0000313" key="3">
    <source>
        <dbReference type="Proteomes" id="UP001158050"/>
    </source>
</evidence>
<keyword evidence="3" id="KW-1185">Reference proteome</keyword>
<evidence type="ECO:0000256" key="1">
    <source>
        <dbReference type="SAM" id="Phobius"/>
    </source>
</evidence>
<dbReference type="NCBIfam" id="NF041635">
    <property type="entry name" value="STM3941_fam"/>
    <property type="match status" value="1"/>
</dbReference>
<comment type="caution">
    <text evidence="2">The sequence shown here is derived from an EMBL/GenBank/DDBJ whole genome shotgun (WGS) entry which is preliminary data.</text>
</comment>
<dbReference type="Proteomes" id="UP001158050">
    <property type="component" value="Unassembled WGS sequence"/>
</dbReference>
<evidence type="ECO:0000313" key="2">
    <source>
        <dbReference type="EMBL" id="SMP97258.1"/>
    </source>
</evidence>
<evidence type="ECO:0008006" key="4">
    <source>
        <dbReference type="Google" id="ProtNLM"/>
    </source>
</evidence>
<dbReference type="EMBL" id="FXUO01000012">
    <property type="protein sequence ID" value="SMP97258.1"/>
    <property type="molecule type" value="Genomic_DNA"/>
</dbReference>
<reference evidence="2 3" key="1">
    <citation type="submission" date="2017-05" db="EMBL/GenBank/DDBJ databases">
        <authorList>
            <person name="Varghese N."/>
            <person name="Submissions S."/>
        </authorList>
    </citation>
    <scope>NUCLEOTIDE SEQUENCE [LARGE SCALE GENOMIC DNA]</scope>
    <source>
        <strain evidence="2 3">DSM 18015</strain>
    </source>
</reference>